<evidence type="ECO:0000313" key="2">
    <source>
        <dbReference type="Proteomes" id="UP000596661"/>
    </source>
</evidence>
<name>A0A803PTF4_CANSA</name>
<protein>
    <submittedName>
        <fullName evidence="1">Uncharacterized protein</fullName>
    </submittedName>
</protein>
<sequence length="210" mass="23399">MARRKYGTTSAIGCRQCCSGDSYQFQGVRLRKNQDDEMEDMEVYGSNNGEIVGENQGIVGVDHGGIKFPITTGISINGEAGKETHFEKEGFTFTDPKRRRVEENAELGQDFVDNGRGEEVRCNPNAEGIDMGLNVKDSEVGKGDNYGTKAASVEDGIIKKKKRVKGEYQQLGLPRIMSLLSWNCRRLGNPQVVQFLKEIVFQKKPNVIFL</sequence>
<reference evidence="1" key="2">
    <citation type="submission" date="2021-03" db="UniProtKB">
        <authorList>
            <consortium name="EnsemblPlants"/>
        </authorList>
    </citation>
    <scope>IDENTIFICATION</scope>
</reference>
<dbReference type="AlphaFoldDB" id="A0A803PTF4"/>
<dbReference type="EnsemblPlants" id="evm.model.06.1186">
    <property type="protein sequence ID" value="cds.evm.model.06.1186"/>
    <property type="gene ID" value="evm.TU.06.1186"/>
</dbReference>
<dbReference type="EMBL" id="UZAU01000598">
    <property type="status" value="NOT_ANNOTATED_CDS"/>
    <property type="molecule type" value="Genomic_DNA"/>
</dbReference>
<proteinExistence type="predicted"/>
<accession>A0A803PTF4</accession>
<reference evidence="1" key="1">
    <citation type="submission" date="2018-11" db="EMBL/GenBank/DDBJ databases">
        <authorList>
            <person name="Grassa J C."/>
        </authorList>
    </citation>
    <scope>NUCLEOTIDE SEQUENCE [LARGE SCALE GENOMIC DNA]</scope>
</reference>
<evidence type="ECO:0000313" key="1">
    <source>
        <dbReference type="EnsemblPlants" id="cds.evm.model.06.1186"/>
    </source>
</evidence>
<dbReference type="Proteomes" id="UP000596661">
    <property type="component" value="Chromosome 6"/>
</dbReference>
<keyword evidence="2" id="KW-1185">Reference proteome</keyword>
<organism evidence="1 2">
    <name type="scientific">Cannabis sativa</name>
    <name type="common">Hemp</name>
    <name type="synonym">Marijuana</name>
    <dbReference type="NCBI Taxonomy" id="3483"/>
    <lineage>
        <taxon>Eukaryota</taxon>
        <taxon>Viridiplantae</taxon>
        <taxon>Streptophyta</taxon>
        <taxon>Embryophyta</taxon>
        <taxon>Tracheophyta</taxon>
        <taxon>Spermatophyta</taxon>
        <taxon>Magnoliopsida</taxon>
        <taxon>eudicotyledons</taxon>
        <taxon>Gunneridae</taxon>
        <taxon>Pentapetalae</taxon>
        <taxon>rosids</taxon>
        <taxon>fabids</taxon>
        <taxon>Rosales</taxon>
        <taxon>Cannabaceae</taxon>
        <taxon>Cannabis</taxon>
    </lineage>
</organism>
<dbReference type="Gramene" id="evm.model.06.1186">
    <property type="protein sequence ID" value="cds.evm.model.06.1186"/>
    <property type="gene ID" value="evm.TU.06.1186"/>
</dbReference>